<feature type="domain" description="Solute-binding protein family 5" evidence="5">
    <location>
        <begin position="134"/>
        <end position="512"/>
    </location>
</feature>
<dbReference type="GO" id="GO:1904680">
    <property type="term" value="F:peptide transmembrane transporter activity"/>
    <property type="evidence" value="ECO:0007669"/>
    <property type="project" value="TreeGrafter"/>
</dbReference>
<dbReference type="InterPro" id="IPR039424">
    <property type="entry name" value="SBP_5"/>
</dbReference>
<dbReference type="GO" id="GO:0043190">
    <property type="term" value="C:ATP-binding cassette (ABC) transporter complex"/>
    <property type="evidence" value="ECO:0007669"/>
    <property type="project" value="InterPro"/>
</dbReference>
<comment type="subcellular location">
    <subcellularLocation>
        <location evidence="1">Cell envelope</location>
    </subcellularLocation>
</comment>
<dbReference type="PANTHER" id="PTHR30290:SF10">
    <property type="entry name" value="PERIPLASMIC OLIGOPEPTIDE-BINDING PROTEIN-RELATED"/>
    <property type="match status" value="1"/>
</dbReference>
<dbReference type="Gene3D" id="3.10.105.10">
    <property type="entry name" value="Dipeptide-binding Protein, Domain 3"/>
    <property type="match status" value="1"/>
</dbReference>
<dbReference type="STRING" id="553385.GCA_000591415_01697"/>
<organism evidence="6 7">
    <name type="scientific">Cobetia crustatorum</name>
    <dbReference type="NCBI Taxonomy" id="553385"/>
    <lineage>
        <taxon>Bacteria</taxon>
        <taxon>Pseudomonadati</taxon>
        <taxon>Pseudomonadota</taxon>
        <taxon>Gammaproteobacteria</taxon>
        <taxon>Oceanospirillales</taxon>
        <taxon>Halomonadaceae</taxon>
        <taxon>Cobetia</taxon>
    </lineage>
</organism>
<dbReference type="AlphaFoldDB" id="A0A558HGP1"/>
<dbReference type="GO" id="GO:0030288">
    <property type="term" value="C:outer membrane-bounded periplasmic space"/>
    <property type="evidence" value="ECO:0007669"/>
    <property type="project" value="UniProtKB-ARBA"/>
</dbReference>
<dbReference type="SUPFAM" id="SSF53850">
    <property type="entry name" value="Periplasmic binding protein-like II"/>
    <property type="match status" value="1"/>
</dbReference>
<dbReference type="CDD" id="cd08504">
    <property type="entry name" value="PBP2_OppA"/>
    <property type="match status" value="1"/>
</dbReference>
<evidence type="ECO:0000259" key="5">
    <source>
        <dbReference type="Pfam" id="PF00496"/>
    </source>
</evidence>
<evidence type="ECO:0000313" key="6">
    <source>
        <dbReference type="EMBL" id="TVU68302.1"/>
    </source>
</evidence>
<dbReference type="Gene3D" id="3.40.190.10">
    <property type="entry name" value="Periplasmic binding protein-like II"/>
    <property type="match status" value="1"/>
</dbReference>
<gene>
    <name evidence="6" type="ORF">FQP86_13955</name>
</gene>
<keyword evidence="3" id="KW-0813">Transport</keyword>
<dbReference type="GO" id="GO:0015833">
    <property type="term" value="P:peptide transport"/>
    <property type="evidence" value="ECO:0007669"/>
    <property type="project" value="TreeGrafter"/>
</dbReference>
<dbReference type="OrthoDB" id="9801912at2"/>
<dbReference type="PANTHER" id="PTHR30290">
    <property type="entry name" value="PERIPLASMIC BINDING COMPONENT OF ABC TRANSPORTER"/>
    <property type="match status" value="1"/>
</dbReference>
<dbReference type="Pfam" id="PF00496">
    <property type="entry name" value="SBP_bac_5"/>
    <property type="match status" value="1"/>
</dbReference>
<dbReference type="PIRSF" id="PIRSF002741">
    <property type="entry name" value="MppA"/>
    <property type="match status" value="1"/>
</dbReference>
<reference evidence="6 7" key="1">
    <citation type="submission" date="2019-07" db="EMBL/GenBank/DDBJ databases">
        <title>Diversity of Bacteria from Kongsfjorden, Arctic.</title>
        <authorList>
            <person name="Yu Y."/>
        </authorList>
    </citation>
    <scope>NUCLEOTIDE SEQUENCE [LARGE SCALE GENOMIC DNA]</scope>
    <source>
        <strain evidence="6 7">SM1923</strain>
    </source>
</reference>
<proteinExistence type="inferred from homology"/>
<dbReference type="FunFam" id="3.90.76.10:FF:000001">
    <property type="entry name" value="Oligopeptide ABC transporter substrate-binding protein"/>
    <property type="match status" value="1"/>
</dbReference>
<keyword evidence="7" id="KW-1185">Reference proteome</keyword>
<dbReference type="Gene3D" id="3.90.76.10">
    <property type="entry name" value="Dipeptide-binding Protein, Domain 1"/>
    <property type="match status" value="1"/>
</dbReference>
<comment type="similarity">
    <text evidence="2">Belongs to the bacterial solute-binding protein 5 family.</text>
</comment>
<dbReference type="InterPro" id="IPR030678">
    <property type="entry name" value="Peptide/Ni-bd"/>
</dbReference>
<dbReference type="Proteomes" id="UP000319941">
    <property type="component" value="Unassembled WGS sequence"/>
</dbReference>
<evidence type="ECO:0000256" key="2">
    <source>
        <dbReference type="ARBA" id="ARBA00005695"/>
    </source>
</evidence>
<evidence type="ECO:0000256" key="4">
    <source>
        <dbReference type="ARBA" id="ARBA00022729"/>
    </source>
</evidence>
<evidence type="ECO:0000256" key="1">
    <source>
        <dbReference type="ARBA" id="ARBA00004196"/>
    </source>
</evidence>
<accession>A0A558HGP1</accession>
<dbReference type="EMBL" id="VNFH01000010">
    <property type="protein sequence ID" value="TVU68302.1"/>
    <property type="molecule type" value="Genomic_DNA"/>
</dbReference>
<keyword evidence="4" id="KW-0732">Signal</keyword>
<sequence>MLHAAIAKRVTSAMDGNDASPYWRQGACSMNRSPPVDRLAGARLGVAARHVSRQSLPAIFVSTGLLLSGLLPFSPAQAADTEPLSPQHAPQVLRIANGAEPGSLDPQRTNGTWETRITRDLFEPLIAYAADGTLIAGLAERWEVSDDGLRWTFHLREGLEWSDGTPLTAQDAVFALRRLMTPETAAHNATLYYPIINGRAVNTGELPPEKLGVSAPDAQTLVILLSHPSATLEQTLAMSEAAPLPRHIITASDSQWTRPANMVSSGAFVLKEWAPQSHIELAPNSHYYAAGKVALDTVVYLPIEEGHAALNRFRAGEVDIAYSVPASHFAWIKKHLPEALHTYPILGEYFYAFNLRDGSPVADPRIRRALNLATRRDVITERILGMGQIPSLHFVPNALTDHTGGRFDFADWPMEKRMARARELMAEAGFGPEHPLALELRYNTLEDHKKIAVALGAMWKPLGVAATLTNTEAAVHYRDLAQGNYQVGRYGMIATIADAYDFLNAFTSDNTSNAPGLHSPTYDALISAAASEGDAQARRQHLHEAEQYLLDNDVVLPLYDYVTSSLITPRLEGWAPNALDVHPSRFMHFEASP</sequence>
<name>A0A558HGP1_9GAMM</name>
<evidence type="ECO:0000256" key="3">
    <source>
        <dbReference type="ARBA" id="ARBA00022448"/>
    </source>
</evidence>
<comment type="caution">
    <text evidence="6">The sequence shown here is derived from an EMBL/GenBank/DDBJ whole genome shotgun (WGS) entry which is preliminary data.</text>
</comment>
<dbReference type="InterPro" id="IPR000914">
    <property type="entry name" value="SBP_5_dom"/>
</dbReference>
<evidence type="ECO:0000313" key="7">
    <source>
        <dbReference type="Proteomes" id="UP000319941"/>
    </source>
</evidence>
<protein>
    <submittedName>
        <fullName evidence="6">Peptide ABC transporter substrate-binding protein</fullName>
    </submittedName>
</protein>